<evidence type="ECO:0000313" key="2">
    <source>
        <dbReference type="Proteomes" id="UP001162992"/>
    </source>
</evidence>
<proteinExistence type="predicted"/>
<sequence>MGAGTGAKTNVDSKYLSWQAAVEQAEAEFRLQVAAQEDLKRQLLYLEEGGNYLDIRSGEGSSIGIQFTSPTDPLADQLLPSEGQEAASSVLVTSKNGHHVEDSMGTGTFVAKRSEAGDNLLLDSNSVTVSLKESIGTAVDIKSHSNWAIQIPSLVEGQQEFGRKEGDSSAGVPGGSRSQSYARKNRFRSNRYGNGHISQNAMERVFEGEELAIMQTSLQGCALSSDIQHIVQENEASFYDSYHTDSMKDQHVSSEYQNRSDQVTQEEKIGSVNGLSLVKDNQTWKDISLAQVSLEAVGRDLKTVRHITACVPQHRVSGPEGRDVSSCDGNTIHCASLNHSNLDVLPYTGIEALNANQSTMEMRNTDQIKLESVPASPLCGKMEIEHRIIHSDCKGSPANAIAFDKPPVDASISDGYSIISQGNMENIKAISDPKVLNNESSTVSALSKSTFGTAEHLHATKNSENLAVHHNESLLMDQVEASVQSKAGIVQVKLEDNLSNGKLSDLPPSVEASGLKDTNGIQNSVAQEAGTLEAHLQSNIMIHRGPSRLQGRLSSTASSAANKLPRVILPGQGERNPNVAAQAEKLKANISAATRKAHEEVILEDAEAIKVTEKHVAEWGRRKAAPEPLRRKSHWDFVLEEMAWMANDFMQERFWKTAVAAQISPQVSQGRYSVHPDANTLEKQQRKAASDIAKCVMQYWQLTASMLQRETGQESRRSNCADTGCTSEAVPMDVDNLTSRELAKEEQNDKNDKDKISLRLQDYAFRFLHSSLSKNCISKTIGPLTPGRDCEAVVFENACEKKSPKESLFYVVPQGAFELYRRSVESDWATIEAEHEQTMQEQAAAFAEAEAQELRMGNESGLPSLDEIRSFISRSSPRAGLTGDTDELELELLSRNLDSGAGPNALIAKKKRKQIPRTMFKFTEAMPGVGSSLATPDTHITGKKSFNSSFGPNNMSVGPIPTKRMRTAAVAARQLATGGANSPISNAGIMGLAYRGNTSTRTGNSQQEDFLGLSDCSVLARTTEADISPKNCNLGASSDGGTYNAPKSKKKKKTKHFRAELPLSSIVDGHLYSAEKMTDSDYAWHQESHQQHEQKEQMKRKGDQLLQISSNNSSSDAGLGSITETPGTPGSQGVAGHQPSKKVKLAKQSSDGNPDGVSIIAAAQVSPQIANALNTNKVSRQNLTRDRLRKNKAGKAPSLQASTSQPGAGIPWSSIEDQAIVALVHDLGPNWELVSDVLSLSSQLKGIFRKPKDCKERYKVLLERLSTDDGDSPDDFTSPQAHSSSFSGISKSSARMLLQRLQGPLEEDSLKTHFGHIVHIVQQDCARRHQIKHDSQEKQEILPVHISHTNAVSQFSSSSLTGGSFTPLDLCERPSLNGDVPTNAFTIQPANMNGMGFPALLAGGSGLRPSSAGLPLLPSLPMGPTLSPSSTAIHAARDAQRMAAAMRPLSTEEQRLRYTQMVMGRGMPQGTSSPGNISLMNFSHLSDSPVPVLPTASNGSMIGGLSIAMAVPRPGMQSMFPPGVPGMASTGLNGVLPPGGVMAGTADALMAGSGQFNLMRRSREALQMVRSGQCTEEQRQLLIQELQHHAAQGNNHAAAALNSLKGNLPTATVSSPKQAYSVQQHNTLAQPPQNSNHAYLAAVRMAKERQLQQQQQQQNRIVQHQLHQPNLVQPQTVSLPQQQHAITQQQQMQPQPQQLFSQQQQLQQQVAPTMPPLTLQQQPPQTMAPQTFHMSQSQQPQTVEQIGQHASQSKLQQQKQLQRHQQPQQQVLPTKGLKGVGRSGTLGLPSLPPQSGQSNVLTGQGMNQQSTQMASQTPHQMQGQRVLSAAGPVQPPKQLSPSQHGNSADVMQIQEQAQGKIQAGILAPNAAAVAQQAKGLLLQPQPSSKQQQTQLPLQPSSSTGIQSQQQPLSSPLIATQLQPQLPAVSIPMLSQSPPPQSPQYQLRRQAQQPQPSHRRLQQRQASSNTGLQTVTSMGKTNLQTLVPSQVTSNSGPLPFHLGATASGPSNTGVTTPSAPHLSAISSGAHSTTWKPGQSLPPMSAGVHNLTRSNNPSTNQLSPTQQSPAGHYVVQSSAANPQRSLPPGTLGSAPVNGAGIISKQVPVVGTIAGPAVATSPTSSR</sequence>
<evidence type="ECO:0000313" key="1">
    <source>
        <dbReference type="EMBL" id="KAJ7540601.1"/>
    </source>
</evidence>
<keyword evidence="2" id="KW-1185">Reference proteome</keyword>
<dbReference type="Proteomes" id="UP001162992">
    <property type="component" value="Chromosome 10"/>
</dbReference>
<comment type="caution">
    <text evidence="1">The sequence shown here is derived from an EMBL/GenBank/DDBJ whole genome shotgun (WGS) entry which is preliminary data.</text>
</comment>
<organism evidence="1 2">
    <name type="scientific">Diphasiastrum complanatum</name>
    <name type="common">Issler's clubmoss</name>
    <name type="synonym">Lycopodium complanatum</name>
    <dbReference type="NCBI Taxonomy" id="34168"/>
    <lineage>
        <taxon>Eukaryota</taxon>
        <taxon>Viridiplantae</taxon>
        <taxon>Streptophyta</taxon>
        <taxon>Embryophyta</taxon>
        <taxon>Tracheophyta</taxon>
        <taxon>Lycopodiopsida</taxon>
        <taxon>Lycopodiales</taxon>
        <taxon>Lycopodiaceae</taxon>
        <taxon>Lycopodioideae</taxon>
        <taxon>Diphasiastrum</taxon>
    </lineage>
</organism>
<accession>A0ACC2CF06</accession>
<dbReference type="EMBL" id="CM055101">
    <property type="protein sequence ID" value="KAJ7540601.1"/>
    <property type="molecule type" value="Genomic_DNA"/>
</dbReference>
<name>A0ACC2CF06_DIPCM</name>
<reference evidence="2" key="1">
    <citation type="journal article" date="2024" name="Proc. Natl. Acad. Sci. U.S.A.">
        <title>Extraordinary preservation of gene collinearity over three hundred million years revealed in homosporous lycophytes.</title>
        <authorList>
            <person name="Li C."/>
            <person name="Wickell D."/>
            <person name="Kuo L.Y."/>
            <person name="Chen X."/>
            <person name="Nie B."/>
            <person name="Liao X."/>
            <person name="Peng D."/>
            <person name="Ji J."/>
            <person name="Jenkins J."/>
            <person name="Williams M."/>
            <person name="Shu S."/>
            <person name="Plott C."/>
            <person name="Barry K."/>
            <person name="Rajasekar S."/>
            <person name="Grimwood J."/>
            <person name="Han X."/>
            <person name="Sun S."/>
            <person name="Hou Z."/>
            <person name="He W."/>
            <person name="Dai G."/>
            <person name="Sun C."/>
            <person name="Schmutz J."/>
            <person name="Leebens-Mack J.H."/>
            <person name="Li F.W."/>
            <person name="Wang L."/>
        </authorList>
    </citation>
    <scope>NUCLEOTIDE SEQUENCE [LARGE SCALE GENOMIC DNA]</scope>
    <source>
        <strain evidence="2">cv. PW_Plant_1</strain>
    </source>
</reference>
<protein>
    <submittedName>
        <fullName evidence="1">Uncharacterized protein</fullName>
    </submittedName>
</protein>
<gene>
    <name evidence="1" type="ORF">O6H91_10G022500</name>
</gene>